<dbReference type="SUPFAM" id="SSF53756">
    <property type="entry name" value="UDP-Glycosyltransferase/glycogen phosphorylase"/>
    <property type="match status" value="1"/>
</dbReference>
<keyword evidence="8" id="KW-1185">Reference proteome</keyword>
<dbReference type="OrthoDB" id="555447at2"/>
<dbReference type="Pfam" id="PF08660">
    <property type="entry name" value="Alg14"/>
    <property type="match status" value="1"/>
</dbReference>
<organism evidence="7 8">
    <name type="scientific">Vallicoccus soli</name>
    <dbReference type="NCBI Taxonomy" id="2339232"/>
    <lineage>
        <taxon>Bacteria</taxon>
        <taxon>Bacillati</taxon>
        <taxon>Actinomycetota</taxon>
        <taxon>Actinomycetes</taxon>
        <taxon>Motilibacterales</taxon>
        <taxon>Vallicoccaceae</taxon>
        <taxon>Vallicoccus</taxon>
    </lineage>
</organism>
<reference evidence="7 8" key="1">
    <citation type="submission" date="2018-09" db="EMBL/GenBank/DDBJ databases">
        <title>YIM 75000 draft genome.</title>
        <authorList>
            <person name="Tang S."/>
            <person name="Feng Y."/>
        </authorList>
    </citation>
    <scope>NUCLEOTIDE SEQUENCE [LARGE SCALE GENOMIC DNA]</scope>
    <source>
        <strain evidence="7 8">YIM 75000</strain>
    </source>
</reference>
<accession>A0A3A3ZMJ1</accession>
<dbReference type="GO" id="GO:0006488">
    <property type="term" value="P:dolichol-linked oligosaccharide biosynthetic process"/>
    <property type="evidence" value="ECO:0007669"/>
    <property type="project" value="InterPro"/>
</dbReference>
<evidence type="ECO:0000256" key="2">
    <source>
        <dbReference type="ARBA" id="ARBA00022692"/>
    </source>
</evidence>
<comment type="subcellular location">
    <subcellularLocation>
        <location evidence="1">Endoplasmic reticulum membrane</location>
        <topology evidence="1">Single-pass membrane protein</topology>
    </subcellularLocation>
</comment>
<sequence length="202" mass="21841">MAAEPAWDVPLPGPEGLAPPAPPAPRDEVGAARARRRAADRPARTGRGDGERPGRVLLVCSSGGHLAQLLSLGEWTRERPTRWVTFDTADARSLLEGEDVVWGHHPTTRNIPNLLRNTVLAARMMLRERPAAVVSTGAGIAVPFFVLGRALGVPTVFIEVVDRIETATLTGRLCRPFATRVLVQWEEQRALYPGATVVGPLL</sequence>
<dbReference type="Proteomes" id="UP000265614">
    <property type="component" value="Unassembled WGS sequence"/>
</dbReference>
<dbReference type="PANTHER" id="PTHR12154">
    <property type="entry name" value="GLYCOSYL TRANSFERASE-RELATED"/>
    <property type="match status" value="1"/>
</dbReference>
<evidence type="ECO:0000313" key="8">
    <source>
        <dbReference type="Proteomes" id="UP000265614"/>
    </source>
</evidence>
<proteinExistence type="predicted"/>
<feature type="region of interest" description="Disordered" evidence="6">
    <location>
        <begin position="1"/>
        <end position="54"/>
    </location>
</feature>
<dbReference type="Gene3D" id="3.40.50.2000">
    <property type="entry name" value="Glycogen Phosphorylase B"/>
    <property type="match status" value="1"/>
</dbReference>
<dbReference type="AlphaFoldDB" id="A0A3A3ZMJ1"/>
<gene>
    <name evidence="7" type="ORF">D5H78_02640</name>
</gene>
<dbReference type="EMBL" id="QZEZ01000001">
    <property type="protein sequence ID" value="RJK97885.1"/>
    <property type="molecule type" value="Genomic_DNA"/>
</dbReference>
<keyword evidence="7" id="KW-0808">Transferase</keyword>
<keyword evidence="4" id="KW-1133">Transmembrane helix</keyword>
<dbReference type="GO" id="GO:0004577">
    <property type="term" value="F:N-acetylglucosaminyldiphosphodolichol N-acetylglucosaminyltransferase activity"/>
    <property type="evidence" value="ECO:0007669"/>
    <property type="project" value="TreeGrafter"/>
</dbReference>
<evidence type="ECO:0000256" key="6">
    <source>
        <dbReference type="SAM" id="MobiDB-lite"/>
    </source>
</evidence>
<keyword evidence="3" id="KW-0256">Endoplasmic reticulum</keyword>
<keyword evidence="2" id="KW-0812">Transmembrane</keyword>
<evidence type="ECO:0000256" key="1">
    <source>
        <dbReference type="ARBA" id="ARBA00004389"/>
    </source>
</evidence>
<dbReference type="PANTHER" id="PTHR12154:SF4">
    <property type="entry name" value="UDP-N-ACETYLGLUCOSAMINE TRANSFERASE SUBUNIT ALG14 HOMOLOG"/>
    <property type="match status" value="1"/>
</dbReference>
<evidence type="ECO:0000313" key="7">
    <source>
        <dbReference type="EMBL" id="RJK97885.1"/>
    </source>
</evidence>
<feature type="compositionally biased region" description="Pro residues" evidence="6">
    <location>
        <begin position="11"/>
        <end position="24"/>
    </location>
</feature>
<name>A0A3A3ZMJ1_9ACTN</name>
<comment type="caution">
    <text evidence="7">The sequence shown here is derived from an EMBL/GenBank/DDBJ whole genome shotgun (WGS) entry which is preliminary data.</text>
</comment>
<feature type="compositionally biased region" description="Basic and acidic residues" evidence="6">
    <location>
        <begin position="37"/>
        <end position="54"/>
    </location>
</feature>
<evidence type="ECO:0000256" key="5">
    <source>
        <dbReference type="ARBA" id="ARBA00023136"/>
    </source>
</evidence>
<evidence type="ECO:0000256" key="3">
    <source>
        <dbReference type="ARBA" id="ARBA00022824"/>
    </source>
</evidence>
<protein>
    <submittedName>
        <fullName evidence="7">UDP-N-acetylglucosamine--LPS N-acetylglucosamine transferase</fullName>
    </submittedName>
</protein>
<keyword evidence="5" id="KW-0472">Membrane</keyword>
<evidence type="ECO:0000256" key="4">
    <source>
        <dbReference type="ARBA" id="ARBA00022989"/>
    </source>
</evidence>
<dbReference type="InterPro" id="IPR013969">
    <property type="entry name" value="Oligosacch_biosynth_Alg14"/>
</dbReference>